<dbReference type="InterPro" id="IPR004291">
    <property type="entry name" value="Transposase_IS66_central"/>
</dbReference>
<feature type="compositionally biased region" description="Polar residues" evidence="1">
    <location>
        <begin position="85"/>
        <end position="96"/>
    </location>
</feature>
<keyword evidence="9" id="KW-1185">Reference proteome</keyword>
<dbReference type="EMBL" id="JBHSWE010000001">
    <property type="protein sequence ID" value="MFC6671831.1"/>
    <property type="molecule type" value="Genomic_DNA"/>
</dbReference>
<reference evidence="9" key="2">
    <citation type="journal article" date="2019" name="Int. J. Syst. Evol. Microbiol.">
        <title>The Global Catalogue of Microorganisms (GCM) 10K type strain sequencing project: providing services to taxonomists for standard genome sequencing and annotation.</title>
        <authorList>
            <consortium name="The Broad Institute Genomics Platform"/>
            <consortium name="The Broad Institute Genome Sequencing Center for Infectious Disease"/>
            <person name="Wu L."/>
            <person name="Ma J."/>
        </authorList>
    </citation>
    <scope>NUCLEOTIDE SEQUENCE [LARGE SCALE GENOMIC DNA]</scope>
    <source>
        <strain evidence="9">NBRC 111756</strain>
    </source>
</reference>
<dbReference type="RefSeq" id="WP_379910172.1">
    <property type="nucleotide sequence ID" value="NZ_JBHSWE010000001.1"/>
</dbReference>
<name>A0ABW2A6K6_9GAMM</name>
<evidence type="ECO:0000259" key="5">
    <source>
        <dbReference type="Pfam" id="PF13817"/>
    </source>
</evidence>
<dbReference type="EMBL" id="JBHSWE010000001">
    <property type="protein sequence ID" value="MFC6673175.1"/>
    <property type="molecule type" value="Genomic_DNA"/>
</dbReference>
<reference evidence="8" key="3">
    <citation type="submission" date="2024-09" db="EMBL/GenBank/DDBJ databases">
        <authorList>
            <person name="Sun Q."/>
            <person name="Mori K."/>
        </authorList>
    </citation>
    <scope>NUCLEOTIDE SEQUENCE</scope>
    <source>
        <strain evidence="8">NBRC 111756</strain>
    </source>
</reference>
<dbReference type="PANTHER" id="PTHR33678">
    <property type="entry name" value="BLL1576 PROTEIN"/>
    <property type="match status" value="1"/>
</dbReference>
<comment type="caution">
    <text evidence="8">The sequence shown here is derived from an EMBL/GenBank/DDBJ whole genome shotgun (WGS) entry which is preliminary data.</text>
</comment>
<evidence type="ECO:0000313" key="6">
    <source>
        <dbReference type="EMBL" id="MFC6671674.1"/>
    </source>
</evidence>
<dbReference type="PANTHER" id="PTHR33678:SF1">
    <property type="entry name" value="BLL1576 PROTEIN"/>
    <property type="match status" value="1"/>
</dbReference>
<feature type="region of interest" description="Disordered" evidence="1">
    <location>
        <begin position="85"/>
        <end position="117"/>
    </location>
</feature>
<evidence type="ECO:0000313" key="7">
    <source>
        <dbReference type="EMBL" id="MFC6671831.1"/>
    </source>
</evidence>
<dbReference type="NCBIfam" id="NF033517">
    <property type="entry name" value="transpos_IS66"/>
    <property type="match status" value="1"/>
</dbReference>
<protein>
    <submittedName>
        <fullName evidence="8">IS66 family transposase</fullName>
    </submittedName>
</protein>
<dbReference type="InterPro" id="IPR052344">
    <property type="entry name" value="Transposase-related"/>
</dbReference>
<evidence type="ECO:0000256" key="1">
    <source>
        <dbReference type="SAM" id="MobiDB-lite"/>
    </source>
</evidence>
<dbReference type="Proteomes" id="UP001596422">
    <property type="component" value="Unassembled WGS sequence"/>
</dbReference>
<dbReference type="Pfam" id="PF13005">
    <property type="entry name" value="zf-IS66"/>
    <property type="match status" value="1"/>
</dbReference>
<organism evidence="8 9">
    <name type="scientific">Marinobacterium aestuariivivens</name>
    <dbReference type="NCBI Taxonomy" id="1698799"/>
    <lineage>
        <taxon>Bacteria</taxon>
        <taxon>Pseudomonadati</taxon>
        <taxon>Pseudomonadota</taxon>
        <taxon>Gammaproteobacteria</taxon>
        <taxon>Oceanospirillales</taxon>
        <taxon>Oceanospirillaceae</taxon>
        <taxon>Marinobacterium</taxon>
    </lineage>
</organism>
<accession>A0ABW2A6K6</accession>
<evidence type="ECO:0000259" key="4">
    <source>
        <dbReference type="Pfam" id="PF13007"/>
    </source>
</evidence>
<reference evidence="8" key="1">
    <citation type="journal article" date="2014" name="Int. J. Syst. Evol. Microbiol.">
        <title>Complete genome of a new Firmicutes species belonging to the dominant human colonic microbiota ('Ruminococcus bicirculans') reveals two chromosomes and a selective capacity to utilize plant glucans.</title>
        <authorList>
            <consortium name="NISC Comparative Sequencing Program"/>
            <person name="Wegmann U."/>
            <person name="Louis P."/>
            <person name="Goesmann A."/>
            <person name="Henrissat B."/>
            <person name="Duncan S.H."/>
            <person name="Flint H.J."/>
        </authorList>
    </citation>
    <scope>NUCLEOTIDE SEQUENCE</scope>
    <source>
        <strain evidence="8">NBRC 111756</strain>
    </source>
</reference>
<dbReference type="InterPro" id="IPR024474">
    <property type="entry name" value="Znf_dom_IS66"/>
</dbReference>
<feature type="domain" description="Transposase IS66 C-terminal" evidence="5">
    <location>
        <begin position="467"/>
        <end position="504"/>
    </location>
</feature>
<dbReference type="EMBL" id="JBHSWE010000001">
    <property type="protein sequence ID" value="MFC6671674.1"/>
    <property type="molecule type" value="Genomic_DNA"/>
</dbReference>
<dbReference type="Pfam" id="PF13007">
    <property type="entry name" value="LZ_Tnp_IS66"/>
    <property type="match status" value="1"/>
</dbReference>
<evidence type="ECO:0000259" key="2">
    <source>
        <dbReference type="Pfam" id="PF03050"/>
    </source>
</evidence>
<evidence type="ECO:0000313" key="9">
    <source>
        <dbReference type="Proteomes" id="UP001596422"/>
    </source>
</evidence>
<gene>
    <name evidence="6" type="ORF">ACFQDL_17585</name>
    <name evidence="7" type="ORF">ACFQDL_18500</name>
    <name evidence="8" type="ORF">ACFQDL_26130</name>
</gene>
<proteinExistence type="predicted"/>
<evidence type="ECO:0000259" key="3">
    <source>
        <dbReference type="Pfam" id="PF13005"/>
    </source>
</evidence>
<feature type="domain" description="Transposase TnpC homeodomain" evidence="4">
    <location>
        <begin position="42"/>
        <end position="110"/>
    </location>
</feature>
<feature type="domain" description="Transposase IS66 central" evidence="2">
    <location>
        <begin position="175"/>
        <end position="460"/>
    </location>
</feature>
<feature type="compositionally biased region" description="Basic and acidic residues" evidence="1">
    <location>
        <begin position="101"/>
        <end position="114"/>
    </location>
</feature>
<dbReference type="InterPro" id="IPR039552">
    <property type="entry name" value="IS66_C"/>
</dbReference>
<dbReference type="Pfam" id="PF03050">
    <property type="entry name" value="DDE_Tnp_IS66"/>
    <property type="match status" value="1"/>
</dbReference>
<feature type="domain" description="Transposase IS66 zinc-finger binding" evidence="3">
    <location>
        <begin position="118"/>
        <end position="161"/>
    </location>
</feature>
<dbReference type="Pfam" id="PF13817">
    <property type="entry name" value="DDE_Tnp_IS66_C"/>
    <property type="match status" value="1"/>
</dbReference>
<dbReference type="InterPro" id="IPR024463">
    <property type="entry name" value="Transposase_TnpC_homeodom"/>
</dbReference>
<evidence type="ECO:0000313" key="8">
    <source>
        <dbReference type="EMBL" id="MFC6673175.1"/>
    </source>
</evidence>
<sequence length="517" mass="57318">MKLTADSLPSDPELLKQMVLAMQQDMASLQQDLTAEKTRTERLELRLAALLRNRFGRSSERSGSSDQLDLLIEDTETALAQISPSSNISATLPSTSRSRKRFSESLPREERRYEPSSCNCPDCGGDMKLIGEDTSEMLHVVPEQYVVIRQVRPKYSCSACDRIAQAPAQERVIDKGIASAALIAQVIVDKYADHLPLYRQEERFRRAGIDLDRSTLAGWVGRAGALLEPLVQAIRSHVMDADKLHADDTTAPTLKPGNSKTLTGRYWNYVRDDRPWAGDAAPAVWFQYSTTRSGKEPAAHLKGYCGIIQADAYAGYNLAVQSGITRAGCWAHVRRKFFELAESTQSPVAQEAVDRINALYSVEKQINGRPPDERQAYRAGQAKPLMDDLHAWLDQTLRQCSKGSALGRAINYARKQWDSLTLYLNDGRVEIDNNAAERAIRPLALGRKNHLFAGSEDGGHYGAALYSIMGTAKLNGIDPKAYLTAVLKRINNTRASDVESLLPWNINLDDSQVAEAI</sequence>